<reference evidence="1 2" key="1">
    <citation type="submission" date="2017-11" db="EMBL/GenBank/DDBJ databases">
        <title>De novo assembly and phasing of dikaryotic genomes from two isolates of Puccinia coronata f. sp. avenae, the causal agent of oat crown rust.</title>
        <authorList>
            <person name="Miller M.E."/>
            <person name="Zhang Y."/>
            <person name="Omidvar V."/>
            <person name="Sperschneider J."/>
            <person name="Schwessinger B."/>
            <person name="Raley C."/>
            <person name="Palmer J.M."/>
            <person name="Garnica D."/>
            <person name="Upadhyaya N."/>
            <person name="Rathjen J."/>
            <person name="Taylor J.M."/>
            <person name="Park R.F."/>
            <person name="Dodds P.N."/>
            <person name="Hirsch C.D."/>
            <person name="Kianian S.F."/>
            <person name="Figueroa M."/>
        </authorList>
    </citation>
    <scope>NUCLEOTIDE SEQUENCE [LARGE SCALE GENOMIC DNA]</scope>
    <source>
        <strain evidence="1">12NC29</strain>
    </source>
</reference>
<gene>
    <name evidence="1" type="ORF">PCANC_17715</name>
</gene>
<proteinExistence type="predicted"/>
<dbReference type="AlphaFoldDB" id="A0A2N5U0V9"/>
<name>A0A2N5U0V9_9BASI</name>
<feature type="non-terminal residue" evidence="1">
    <location>
        <position position="1"/>
    </location>
</feature>
<dbReference type="OrthoDB" id="2831684at2759"/>
<sequence length="190" mass="20437">AIEILIEQEPPRGSYPLGSYQSSTTVTANFFSHEAREQQDESLAKGMPFLCNILLGMQPASSTLDSEEHTRVCSADAANGNNKDNISLLENDGPDTLPAVDMDFVGYELPGQDQTLMRFRRGLYRLQPPAARSVAATDVTSVYQTDVTSAGPTDTLCLCSNVSVGPADIKSVWATDVTSVASGRRYRGGL</sequence>
<comment type="caution">
    <text evidence="1">The sequence shown here is derived from an EMBL/GenBank/DDBJ whole genome shotgun (WGS) entry which is preliminary data.</text>
</comment>
<evidence type="ECO:0000313" key="1">
    <source>
        <dbReference type="EMBL" id="PLW31379.1"/>
    </source>
</evidence>
<accession>A0A2N5U0V9</accession>
<dbReference type="EMBL" id="PGCJ01000350">
    <property type="protein sequence ID" value="PLW31379.1"/>
    <property type="molecule type" value="Genomic_DNA"/>
</dbReference>
<protein>
    <submittedName>
        <fullName evidence="1">Uncharacterized protein</fullName>
    </submittedName>
</protein>
<organism evidence="1 2">
    <name type="scientific">Puccinia coronata f. sp. avenae</name>
    <dbReference type="NCBI Taxonomy" id="200324"/>
    <lineage>
        <taxon>Eukaryota</taxon>
        <taxon>Fungi</taxon>
        <taxon>Dikarya</taxon>
        <taxon>Basidiomycota</taxon>
        <taxon>Pucciniomycotina</taxon>
        <taxon>Pucciniomycetes</taxon>
        <taxon>Pucciniales</taxon>
        <taxon>Pucciniaceae</taxon>
        <taxon>Puccinia</taxon>
    </lineage>
</organism>
<dbReference type="Proteomes" id="UP000235388">
    <property type="component" value="Unassembled WGS sequence"/>
</dbReference>
<evidence type="ECO:0000313" key="2">
    <source>
        <dbReference type="Proteomes" id="UP000235388"/>
    </source>
</evidence>
<keyword evidence="2" id="KW-1185">Reference proteome</keyword>